<dbReference type="OrthoDB" id="659at2759"/>
<dbReference type="Proteomes" id="UP000812966">
    <property type="component" value="Unassembled WGS sequence"/>
</dbReference>
<evidence type="ECO:0000256" key="2">
    <source>
        <dbReference type="ARBA" id="ARBA00022679"/>
    </source>
</evidence>
<keyword evidence="1" id="KW-0489">Methyltransferase</keyword>
<name>A0A8K0JQU3_9TREE</name>
<sequence length="1146" mass="128604">MSPDIIPLPSLPSTSSSAPANGGGSQSLREEIIKGLRGTPQDIIPGEEEEDKEWRYKRSLPTMVLYDEKGLRLYDQITEEAPEYYLYQAELQLLKTHSREIAAQMGFPSPSPQTPHQTPFPPPRQDDQPPQNDSHSPRIDREDDGETDEKWGDVKVGRWNGGVNAEEGLDGERENKNQKDVTAAGKGKGEGKGWDIVELGAGSLRKTSHFLSALASSVPPSSNSSPPPVTYHALDLSHPELVRTLDSLESTNKELFRGKIAVKGLWGDYERGIEFVRRGGLDKVEVAEDRPGNPPREKSDYFGNSNGVASVAAQESRGRITESPAPVTPTTAARTPSTASFTQLAEDAASTLSQQQRRSSRPLASPLLLPRTTHQLSRSQSGPRRRTSMSSLNSFSLDDGPLVELQEDHSDAETTRSETSGGAGAGPKVKGVRHAGVSLDPVGWKRDGFKEDILDMLRKLTSTDDERRPVHFLFLGSSLGNFDRESAGPFLASLPLRPGSTDSLLLGLDGRPSSSDKETAVNGHLPSHIRYEEGKRKVEVAYDDPKGKTRDFIMHGIDVASEALEMEDAVEDDIPTSPKRRTSSTLRRESWSYKSRYNVKMGRHEAYYGSNEDQEVGWTEKNGRRESVTVAKGELLNIEWSLKYSMTESLELFEQAGLVAVQYWQDPNSNYRLWLLRKPPFFFPAKTLAPKKGSEPLEDQRFGSVPTRDEWSALWKLWDTITLGMIPEPMLHEKPIDLRHKCLFYLGHIPTFQDIHLTRLTDGKHTEPERFKDIFERGIDPHVDDPNECHDHSAVPEKDEDWPALQEILSFRDRVRQRVLDLYDDLESGKRARTRRTDRILWMTYEHEAFHAETLLYMLIQSSKTLPPPGFPRPSWEELGKQWDATREENIVLQIEGGQVQLGHDDRESEDKLFADSDPTKWKNHEFGWDNENPRHVARVKGFKVDSLPISNGDYWIYMRQVGITEIPGSWHPSSSSEGTEPRVKTLYGPVSMDVAQHWPLMASGEELTAYAKWKGGRIPTEPELRMLWESDVGPRPAGLSGNVGVKRWHPIPATNTRVDSCGRTLYGHNGGVWEWTSTDFEGLPGFETSEVYPGYSTDFFDGLHKVVLGGSFATISRLASRSSLRNFYQSKYPFAWGGARVAYDA</sequence>
<comment type="pathway">
    <text evidence="5">Amino-acid biosynthesis; ergothioneine biosynthesis.</text>
</comment>
<feature type="region of interest" description="Disordered" evidence="6">
    <location>
        <begin position="104"/>
        <end position="193"/>
    </location>
</feature>
<keyword evidence="11" id="KW-1185">Reference proteome</keyword>
<feature type="domain" description="Histidine-specific methyltransferase SAM-dependent" evidence="8">
    <location>
        <begin position="195"/>
        <end position="274"/>
    </location>
</feature>
<keyword evidence="2" id="KW-0808">Transferase</keyword>
<dbReference type="AlphaFoldDB" id="A0A8K0JQU3"/>
<evidence type="ECO:0000256" key="5">
    <source>
        <dbReference type="ARBA" id="ARBA00037882"/>
    </source>
</evidence>
<feature type="domain" description="Histidine-specific methyltransferase SAM-dependent" evidence="8">
    <location>
        <begin position="29"/>
        <end position="105"/>
    </location>
</feature>
<evidence type="ECO:0000313" key="11">
    <source>
        <dbReference type="Proteomes" id="UP000812966"/>
    </source>
</evidence>
<keyword evidence="3" id="KW-0560">Oxidoreductase</keyword>
<dbReference type="GO" id="GO:0032259">
    <property type="term" value="P:methylation"/>
    <property type="evidence" value="ECO:0007669"/>
    <property type="project" value="UniProtKB-KW"/>
</dbReference>
<evidence type="ECO:0000259" key="9">
    <source>
        <dbReference type="Pfam" id="PF12867"/>
    </source>
</evidence>
<evidence type="ECO:0008006" key="12">
    <source>
        <dbReference type="Google" id="ProtNLM"/>
    </source>
</evidence>
<gene>
    <name evidence="10" type="ORF">FFLO_01030</name>
</gene>
<feature type="domain" description="Sulfatase-modifying factor enzyme-like" evidence="7">
    <location>
        <begin position="892"/>
        <end position="1143"/>
    </location>
</feature>
<feature type="compositionally biased region" description="Basic and acidic residues" evidence="6">
    <location>
        <begin position="170"/>
        <end position="179"/>
    </location>
</feature>
<dbReference type="InterPro" id="IPR042095">
    <property type="entry name" value="SUMF_sf"/>
</dbReference>
<dbReference type="InterPro" id="IPR024775">
    <property type="entry name" value="DinB-like"/>
</dbReference>
<dbReference type="Pfam" id="PF12867">
    <property type="entry name" value="DinB_2"/>
    <property type="match status" value="1"/>
</dbReference>
<dbReference type="Pfam" id="PF10017">
    <property type="entry name" value="Methyltransf_33"/>
    <property type="match status" value="3"/>
</dbReference>
<dbReference type="InterPro" id="IPR029063">
    <property type="entry name" value="SAM-dependent_MTases_sf"/>
</dbReference>
<dbReference type="Gene3D" id="3.90.1580.10">
    <property type="entry name" value="paralog of FGE (formylglycine-generating enzyme)"/>
    <property type="match status" value="1"/>
</dbReference>
<protein>
    <recommendedName>
        <fullName evidence="12">Sulfatase-modifying factor enzyme domain-containing protein</fullName>
    </recommendedName>
</protein>
<dbReference type="EMBL" id="JABELV010000012">
    <property type="protein sequence ID" value="KAG7571066.1"/>
    <property type="molecule type" value="Genomic_DNA"/>
</dbReference>
<organism evidence="10 11">
    <name type="scientific">Filobasidium floriforme</name>
    <dbReference type="NCBI Taxonomy" id="5210"/>
    <lineage>
        <taxon>Eukaryota</taxon>
        <taxon>Fungi</taxon>
        <taxon>Dikarya</taxon>
        <taxon>Basidiomycota</taxon>
        <taxon>Agaricomycotina</taxon>
        <taxon>Tremellomycetes</taxon>
        <taxon>Filobasidiales</taxon>
        <taxon>Filobasidiaceae</taxon>
        <taxon>Filobasidium</taxon>
    </lineage>
</organism>
<keyword evidence="4" id="KW-0408">Iron</keyword>
<dbReference type="PANTHER" id="PTHR43397:SF1">
    <property type="entry name" value="ERGOTHIONEINE BIOSYNTHESIS PROTEIN 1"/>
    <property type="match status" value="1"/>
</dbReference>
<reference evidence="10" key="1">
    <citation type="submission" date="2020-04" db="EMBL/GenBank/DDBJ databases">
        <title>Analysis of mating type loci in Filobasidium floriforme.</title>
        <authorList>
            <person name="Nowrousian M."/>
        </authorList>
    </citation>
    <scope>NUCLEOTIDE SEQUENCE</scope>
    <source>
        <strain evidence="10">CBS 6242</strain>
    </source>
</reference>
<feature type="compositionally biased region" description="Basic and acidic residues" evidence="6">
    <location>
        <begin position="406"/>
        <end position="416"/>
    </location>
</feature>
<dbReference type="Gene3D" id="3.40.50.150">
    <property type="entry name" value="Vaccinia Virus protein VP39"/>
    <property type="match status" value="2"/>
</dbReference>
<feature type="compositionally biased region" description="Low complexity" evidence="6">
    <location>
        <begin position="321"/>
        <end position="373"/>
    </location>
</feature>
<dbReference type="InterPro" id="IPR019257">
    <property type="entry name" value="MeTrfase_dom"/>
</dbReference>
<proteinExistence type="predicted"/>
<dbReference type="InterPro" id="IPR005532">
    <property type="entry name" value="SUMF_dom"/>
</dbReference>
<dbReference type="Pfam" id="PF03781">
    <property type="entry name" value="FGE-sulfatase"/>
    <property type="match status" value="1"/>
</dbReference>
<dbReference type="InterPro" id="IPR016187">
    <property type="entry name" value="CTDL_fold"/>
</dbReference>
<feature type="region of interest" description="Disordered" evidence="6">
    <location>
        <begin position="1"/>
        <end position="52"/>
    </location>
</feature>
<evidence type="ECO:0000256" key="6">
    <source>
        <dbReference type="SAM" id="MobiDB-lite"/>
    </source>
</evidence>
<evidence type="ECO:0000256" key="3">
    <source>
        <dbReference type="ARBA" id="ARBA00023002"/>
    </source>
</evidence>
<evidence type="ECO:0000256" key="4">
    <source>
        <dbReference type="ARBA" id="ARBA00023004"/>
    </source>
</evidence>
<feature type="compositionally biased region" description="Low complexity" evidence="6">
    <location>
        <begin position="1"/>
        <end position="20"/>
    </location>
</feature>
<feature type="compositionally biased region" description="Pro residues" evidence="6">
    <location>
        <begin position="109"/>
        <end position="123"/>
    </location>
</feature>
<feature type="compositionally biased region" description="Polar residues" evidence="6">
    <location>
        <begin position="374"/>
        <end position="396"/>
    </location>
</feature>
<evidence type="ECO:0000313" key="10">
    <source>
        <dbReference type="EMBL" id="KAG7571066.1"/>
    </source>
</evidence>
<accession>A0A8K0JQU3</accession>
<evidence type="ECO:0000259" key="8">
    <source>
        <dbReference type="Pfam" id="PF10017"/>
    </source>
</evidence>
<feature type="region of interest" description="Disordered" evidence="6">
    <location>
        <begin position="313"/>
        <end position="431"/>
    </location>
</feature>
<evidence type="ECO:0000259" key="7">
    <source>
        <dbReference type="Pfam" id="PF03781"/>
    </source>
</evidence>
<feature type="region of interest" description="Disordered" evidence="6">
    <location>
        <begin position="286"/>
        <end position="305"/>
    </location>
</feature>
<dbReference type="InterPro" id="IPR051128">
    <property type="entry name" value="EgtD_Methyltrsf_superfamily"/>
</dbReference>
<dbReference type="PANTHER" id="PTHR43397">
    <property type="entry name" value="ERGOTHIONEINE BIOSYNTHESIS PROTEIN 1"/>
    <property type="match status" value="1"/>
</dbReference>
<comment type="caution">
    <text evidence="10">The sequence shown here is derived from an EMBL/GenBank/DDBJ whole genome shotgun (WGS) entry which is preliminary data.</text>
</comment>
<feature type="domain" description="DinB-like" evidence="9">
    <location>
        <begin position="710"/>
        <end position="854"/>
    </location>
</feature>
<feature type="domain" description="Histidine-specific methyltransferase SAM-dependent" evidence="8">
    <location>
        <begin position="455"/>
        <end position="677"/>
    </location>
</feature>
<dbReference type="SUPFAM" id="SSF56436">
    <property type="entry name" value="C-type lectin-like"/>
    <property type="match status" value="1"/>
</dbReference>
<dbReference type="GO" id="GO:0008168">
    <property type="term" value="F:methyltransferase activity"/>
    <property type="evidence" value="ECO:0007669"/>
    <property type="project" value="UniProtKB-KW"/>
</dbReference>
<feature type="compositionally biased region" description="Basic and acidic residues" evidence="6">
    <location>
        <begin position="286"/>
        <end position="300"/>
    </location>
</feature>
<evidence type="ECO:0000256" key="1">
    <source>
        <dbReference type="ARBA" id="ARBA00022603"/>
    </source>
</evidence>